<dbReference type="Proteomes" id="UP000007123">
    <property type="component" value="Unassembled WGS sequence"/>
</dbReference>
<protein>
    <recommendedName>
        <fullName evidence="8">Nicotinamidase</fullName>
        <ecNumber evidence="6">3.5.1.19</ecNumber>
    </recommendedName>
    <alternativeName>
        <fullName evidence="7">Nicotinamide deamidase</fullName>
    </alternativeName>
</protein>
<reference evidence="10 11" key="1">
    <citation type="journal article" date="2012" name="J. Bacteriol.">
        <title>Draft Genome Sequence of Agrobacterium albertimagni Strain AOL15.</title>
        <authorList>
            <person name="Trimble W.L."/>
            <person name="Phung le T."/>
            <person name="Meyer F."/>
            <person name="Gilbert J.A."/>
            <person name="Silver S."/>
        </authorList>
    </citation>
    <scope>NUCLEOTIDE SEQUENCE [LARGE SCALE GENOMIC DNA]</scope>
    <source>
        <strain evidence="10 11">AOL15</strain>
    </source>
</reference>
<comment type="similarity">
    <text evidence="1">Belongs to the isochorismatase family.</text>
</comment>
<dbReference type="InterPro" id="IPR052347">
    <property type="entry name" value="Isochorismatase_Nicotinamidase"/>
</dbReference>
<evidence type="ECO:0000256" key="6">
    <source>
        <dbReference type="ARBA" id="ARBA00039017"/>
    </source>
</evidence>
<dbReference type="GO" id="GO:0046872">
    <property type="term" value="F:metal ion binding"/>
    <property type="evidence" value="ECO:0007669"/>
    <property type="project" value="UniProtKB-KW"/>
</dbReference>
<keyword evidence="11" id="KW-1185">Reference proteome</keyword>
<dbReference type="NCBIfam" id="NF008623">
    <property type="entry name" value="PRK11609.1"/>
    <property type="match status" value="1"/>
</dbReference>
<evidence type="ECO:0000256" key="5">
    <source>
        <dbReference type="ARBA" id="ARBA00037900"/>
    </source>
</evidence>
<dbReference type="Gene3D" id="3.40.50.850">
    <property type="entry name" value="Isochorismatase-like"/>
    <property type="match status" value="1"/>
</dbReference>
<organism evidence="10 11">
    <name type="scientific">Agrobacterium albertimagni AOL15</name>
    <dbReference type="NCBI Taxonomy" id="1156935"/>
    <lineage>
        <taxon>Bacteria</taxon>
        <taxon>Pseudomonadati</taxon>
        <taxon>Pseudomonadota</taxon>
        <taxon>Alphaproteobacteria</taxon>
        <taxon>Hyphomicrobiales</taxon>
        <taxon>Rhizobiaceae</taxon>
        <taxon>Rhizobium/Agrobacterium group</taxon>
        <taxon>Agrobacterium</taxon>
    </lineage>
</organism>
<evidence type="ECO:0000313" key="11">
    <source>
        <dbReference type="Proteomes" id="UP000007123"/>
    </source>
</evidence>
<dbReference type="eggNOG" id="COG1335">
    <property type="taxonomic scope" value="Bacteria"/>
</dbReference>
<dbReference type="CDD" id="cd01011">
    <property type="entry name" value="nicotinamidase"/>
    <property type="match status" value="1"/>
</dbReference>
<dbReference type="EMBL" id="ALJF01000008">
    <property type="protein sequence ID" value="EKF59529.1"/>
    <property type="molecule type" value="Genomic_DNA"/>
</dbReference>
<dbReference type="SUPFAM" id="SSF52499">
    <property type="entry name" value="Isochorismatase-like hydrolases"/>
    <property type="match status" value="1"/>
</dbReference>
<evidence type="ECO:0000256" key="2">
    <source>
        <dbReference type="ARBA" id="ARBA00022642"/>
    </source>
</evidence>
<evidence type="ECO:0000256" key="1">
    <source>
        <dbReference type="ARBA" id="ARBA00006336"/>
    </source>
</evidence>
<keyword evidence="4" id="KW-0378">Hydrolase</keyword>
<proteinExistence type="inferred from homology"/>
<comment type="pathway">
    <text evidence="5">Cofactor biosynthesis; nicotinate biosynthesis; nicotinate from nicotinamide: step 1/1.</text>
</comment>
<dbReference type="Pfam" id="PF00857">
    <property type="entry name" value="Isochorismatase"/>
    <property type="match status" value="1"/>
</dbReference>
<name>K2Q742_9HYPH</name>
<accession>K2Q742</accession>
<dbReference type="FunFam" id="3.40.50.850:FF:000006">
    <property type="entry name" value="Bifunctional pyrazinamidase/nicotinamidase"/>
    <property type="match status" value="1"/>
</dbReference>
<dbReference type="PANTHER" id="PTHR11080:SF2">
    <property type="entry name" value="LD05707P"/>
    <property type="match status" value="1"/>
</dbReference>
<dbReference type="PATRIC" id="fig|1156935.5.peg.2004"/>
<dbReference type="GO" id="GO:0008936">
    <property type="term" value="F:nicotinamidase activity"/>
    <property type="evidence" value="ECO:0007669"/>
    <property type="project" value="UniProtKB-EC"/>
</dbReference>
<keyword evidence="3" id="KW-0479">Metal-binding</keyword>
<dbReference type="AlphaFoldDB" id="K2Q742"/>
<evidence type="ECO:0000256" key="7">
    <source>
        <dbReference type="ARBA" id="ARBA00043224"/>
    </source>
</evidence>
<dbReference type="STRING" id="1156935.QWE_09912"/>
<evidence type="ECO:0000313" key="10">
    <source>
        <dbReference type="EMBL" id="EKF59529.1"/>
    </source>
</evidence>
<dbReference type="GO" id="GO:0019363">
    <property type="term" value="P:pyridine nucleotide biosynthetic process"/>
    <property type="evidence" value="ECO:0007669"/>
    <property type="project" value="UniProtKB-KW"/>
</dbReference>
<gene>
    <name evidence="10" type="ORF">QWE_09912</name>
</gene>
<sequence>MIVPCFGTSEFRSFGLDPAAGDCHLAPHKNGSAIMTKALLLIDIQNGFCPGGNLPVAEGDAVVPVANRLMAHGAYDLVVASQDWHPANHGSFASQHPGKKPFDMGELSGQPQVMWPDHCIQGTKDAEFHPDLDTTRFDFIQRKGENPAVDSYSAFRDNDKSALTGLADWLKAKGVTELDVMGLATDYCVKFSALDAVDMLPGVKVRLISDGSRGIDAKGVEDAIEAMREAGVEIIDSSRIGF</sequence>
<dbReference type="InterPro" id="IPR000868">
    <property type="entry name" value="Isochorismatase-like_dom"/>
</dbReference>
<keyword evidence="2" id="KW-0662">Pyridine nucleotide biosynthesis</keyword>
<evidence type="ECO:0000256" key="4">
    <source>
        <dbReference type="ARBA" id="ARBA00022801"/>
    </source>
</evidence>
<evidence type="ECO:0000256" key="3">
    <source>
        <dbReference type="ARBA" id="ARBA00022723"/>
    </source>
</evidence>
<dbReference type="PANTHER" id="PTHR11080">
    <property type="entry name" value="PYRAZINAMIDASE/NICOTINAMIDASE"/>
    <property type="match status" value="1"/>
</dbReference>
<comment type="caution">
    <text evidence="10">The sequence shown here is derived from an EMBL/GenBank/DDBJ whole genome shotgun (WGS) entry which is preliminary data.</text>
</comment>
<evidence type="ECO:0000256" key="8">
    <source>
        <dbReference type="ARBA" id="ARBA00072277"/>
    </source>
</evidence>
<evidence type="ECO:0000259" key="9">
    <source>
        <dbReference type="Pfam" id="PF00857"/>
    </source>
</evidence>
<feature type="domain" description="Isochorismatase-like" evidence="9">
    <location>
        <begin position="38"/>
        <end position="237"/>
    </location>
</feature>
<dbReference type="EC" id="3.5.1.19" evidence="6"/>
<dbReference type="InterPro" id="IPR036380">
    <property type="entry name" value="Isochorismatase-like_sf"/>
</dbReference>